<comment type="pathway">
    <text evidence="4">Protein modification; peptidyl-diphthamide biosynthesis.</text>
</comment>
<dbReference type="InterPro" id="IPR001623">
    <property type="entry name" value="DnaJ_domain"/>
</dbReference>
<dbReference type="GO" id="GO:0005634">
    <property type="term" value="C:nucleus"/>
    <property type="evidence" value="ECO:0007669"/>
    <property type="project" value="UniProtKB-SubCell"/>
</dbReference>
<dbReference type="Pfam" id="PF15892">
    <property type="entry name" value="BNR_4"/>
    <property type="match status" value="1"/>
</dbReference>
<evidence type="ECO:0000256" key="11">
    <source>
        <dbReference type="ARBA" id="ARBA00023242"/>
    </source>
</evidence>
<dbReference type="OrthoDB" id="9978204at2759"/>
<dbReference type="GO" id="GO:0005737">
    <property type="term" value="C:cytoplasm"/>
    <property type="evidence" value="ECO:0007669"/>
    <property type="project" value="UniProtKB-SubCell"/>
</dbReference>
<comment type="subcellular location">
    <subcellularLocation>
        <location evidence="3">Cytoplasm</location>
    </subcellularLocation>
    <subcellularLocation>
        <location evidence="2">Nucleus</location>
    </subcellularLocation>
</comment>
<dbReference type="FunFam" id="3.10.660.10:FF:000006">
    <property type="entry name" value="Diphthamide biosynthesis protein 4"/>
    <property type="match status" value="1"/>
</dbReference>
<dbReference type="EMBL" id="AYSA01000060">
    <property type="protein sequence ID" value="ESZ97920.1"/>
    <property type="molecule type" value="Genomic_DNA"/>
</dbReference>
<dbReference type="CDD" id="cd06257">
    <property type="entry name" value="DnaJ"/>
    <property type="match status" value="1"/>
</dbReference>
<evidence type="ECO:0000256" key="8">
    <source>
        <dbReference type="ARBA" id="ARBA00022723"/>
    </source>
</evidence>
<evidence type="ECO:0000256" key="5">
    <source>
        <dbReference type="ARBA" id="ARBA00006169"/>
    </source>
</evidence>
<dbReference type="AlphaFoldDB" id="W9CTU9"/>
<evidence type="ECO:0000256" key="6">
    <source>
        <dbReference type="ARBA" id="ARBA00021797"/>
    </source>
</evidence>
<dbReference type="PROSITE" id="PS50076">
    <property type="entry name" value="DNAJ_2"/>
    <property type="match status" value="1"/>
</dbReference>
<name>W9CTU9_SCLBF</name>
<proteinExistence type="inferred from homology"/>
<gene>
    <name evidence="14" type="ORF">SBOR_1685</name>
</gene>
<evidence type="ECO:0000256" key="1">
    <source>
        <dbReference type="ARBA" id="ARBA00003474"/>
    </source>
</evidence>
<evidence type="ECO:0000259" key="12">
    <source>
        <dbReference type="PROSITE" id="PS50076"/>
    </source>
</evidence>
<feature type="domain" description="J" evidence="12">
    <location>
        <begin position="446"/>
        <end position="526"/>
    </location>
</feature>
<dbReference type="Proteomes" id="UP000019487">
    <property type="component" value="Unassembled WGS sequence"/>
</dbReference>
<evidence type="ECO:0000256" key="2">
    <source>
        <dbReference type="ARBA" id="ARBA00004123"/>
    </source>
</evidence>
<accession>W9CTU9</accession>
<keyword evidence="15" id="KW-1185">Reference proteome</keyword>
<dbReference type="STRING" id="1432307.W9CTU9"/>
<evidence type="ECO:0000256" key="4">
    <source>
        <dbReference type="ARBA" id="ARBA00005156"/>
    </source>
</evidence>
<protein>
    <recommendedName>
        <fullName evidence="6">Diphthamide biosynthesis protein 4</fullName>
    </recommendedName>
</protein>
<dbReference type="InterPro" id="IPR044248">
    <property type="entry name" value="DPH3/4-like"/>
</dbReference>
<dbReference type="PANTHER" id="PTHR21454:SF46">
    <property type="entry name" value="DIPHTHAMIDE BIOSYNTHESIS PROTEIN 4"/>
    <property type="match status" value="1"/>
</dbReference>
<dbReference type="Gene3D" id="1.10.287.110">
    <property type="entry name" value="DnaJ domain"/>
    <property type="match status" value="1"/>
</dbReference>
<evidence type="ECO:0000256" key="7">
    <source>
        <dbReference type="ARBA" id="ARBA00022490"/>
    </source>
</evidence>
<dbReference type="UniPathway" id="UPA00559"/>
<feature type="domain" description="DPH-type MB" evidence="13">
    <location>
        <begin position="547"/>
        <end position="609"/>
    </location>
</feature>
<keyword evidence="11" id="KW-0539">Nucleus</keyword>
<evidence type="ECO:0000259" key="13">
    <source>
        <dbReference type="PROSITE" id="PS51074"/>
    </source>
</evidence>
<keyword evidence="9" id="KW-0862">Zinc</keyword>
<dbReference type="PANTHER" id="PTHR21454">
    <property type="entry name" value="DPH3 HOMOLOG-RELATED"/>
    <property type="match status" value="1"/>
</dbReference>
<dbReference type="Gene3D" id="2.120.10.10">
    <property type="match status" value="1"/>
</dbReference>
<evidence type="ECO:0000256" key="10">
    <source>
        <dbReference type="ARBA" id="ARBA00023004"/>
    </source>
</evidence>
<evidence type="ECO:0000256" key="3">
    <source>
        <dbReference type="ARBA" id="ARBA00004496"/>
    </source>
</evidence>
<comment type="similarity">
    <text evidence="5">Belongs to the DPH4 family.</text>
</comment>
<dbReference type="Gene3D" id="3.10.660.10">
    <property type="entry name" value="DPH Zinc finger"/>
    <property type="match status" value="1"/>
</dbReference>
<dbReference type="Pfam" id="PF05207">
    <property type="entry name" value="Zn_ribbon_CSL"/>
    <property type="match status" value="1"/>
</dbReference>
<reference evidence="14 15" key="1">
    <citation type="journal article" date="2014" name="Genome Announc.">
        <title>Draft genome sequence of Sclerotinia borealis, a psychrophilic plant pathogenic fungus.</title>
        <authorList>
            <person name="Mardanov A.V."/>
            <person name="Beletsky A.V."/>
            <person name="Kadnikov V.V."/>
            <person name="Ignatov A.N."/>
            <person name="Ravin N.V."/>
        </authorList>
    </citation>
    <scope>NUCLEOTIDE SEQUENCE [LARGE SCALE GENOMIC DNA]</scope>
    <source>
        <strain evidence="15">F-4157</strain>
    </source>
</reference>
<comment type="caution">
    <text evidence="14">The sequence shown here is derived from an EMBL/GenBank/DDBJ whole genome shotgun (WGS) entry which is preliminary data.</text>
</comment>
<dbReference type="InterPro" id="IPR036869">
    <property type="entry name" value="J_dom_sf"/>
</dbReference>
<dbReference type="Pfam" id="PF00226">
    <property type="entry name" value="DnaJ"/>
    <property type="match status" value="1"/>
</dbReference>
<dbReference type="InterPro" id="IPR036671">
    <property type="entry name" value="DPH_MB_sf"/>
</dbReference>
<dbReference type="HOGENOM" id="CLU_030203_0_0_1"/>
<dbReference type="GO" id="GO:0046872">
    <property type="term" value="F:metal ion binding"/>
    <property type="evidence" value="ECO:0007669"/>
    <property type="project" value="UniProtKB-KW"/>
</dbReference>
<evidence type="ECO:0000313" key="14">
    <source>
        <dbReference type="EMBL" id="ESZ97920.1"/>
    </source>
</evidence>
<keyword evidence="8" id="KW-0479">Metal-binding</keyword>
<comment type="function">
    <text evidence="1">Required for the first step of diphthamide biosynthesis, the transfer of 3-amino-3-carboxypropyl from S-adenosyl-L-methionine to a histidine residue. Diphthamide is a post-translational modification of histidine which occurs in elongation factor 2.</text>
</comment>
<keyword evidence="7" id="KW-0963">Cytoplasm</keyword>
<evidence type="ECO:0000313" key="15">
    <source>
        <dbReference type="Proteomes" id="UP000019487"/>
    </source>
</evidence>
<dbReference type="SUPFAM" id="SSF46565">
    <property type="entry name" value="Chaperone J-domain"/>
    <property type="match status" value="1"/>
</dbReference>
<sequence length="622" mass="70392">MNILTPTLSILGHDPHRNHRINANSFQQNAITTINEWQYVCFYTEHPVSTIQNACMINVGRRRVRTVSYSEWEMVRLVDYEQVVDDGHNNVSVGVCRGDGSVHLAFDHHCDRLRFRILRRLGSENGLDDADGWDESLFSKTLDFLPGMEHSGLMDEVTYPRFVNVDDDLLLTYRIGQAGSGSDILYRYSAKSSKYTYIGQHLTGISNSPYINGLNYRQSRLHMSWCYRNFIPYEPSADSHAHKQQAGPNGPENNYDLNYAYSDDVGKTWKSSDGTILAVLHRERENTILPESKARVFGIPMGSGILNQEAQAVDWNGGFWVLNRENTAGEQQWILYHRGNTGEWTKHTVPTEFNKPTKTGSRGSITVDSKNNVYLALPGNTDSSLSIMKAIRKDDQTVFEVAWSEYGFDGEPSIEIQKLDGGGENLSVFTRTDKKEDGHRNIVVLDFHFNFGQYIPSALQNETHIPVATLRSAYRRALLRNHPDKSQGQEQGHTNKNQTIYTIDQISVAFSHLSDPKLRAQYDKELRLQNRSGRGAGQKEGDVFRTGVELVDLDDLNVEEEDGIWYRSCRCGDDRGFLIREQDLEEAAEDGEISVGCKGCSLWLKVLFGVMEDLPNDKGPDA</sequence>
<evidence type="ECO:0000256" key="9">
    <source>
        <dbReference type="ARBA" id="ARBA00022833"/>
    </source>
</evidence>
<dbReference type="InterPro" id="IPR007872">
    <property type="entry name" value="DPH_MB_dom"/>
</dbReference>
<dbReference type="PROSITE" id="PS51074">
    <property type="entry name" value="DPH_MB"/>
    <property type="match status" value="1"/>
</dbReference>
<dbReference type="GO" id="GO:0017183">
    <property type="term" value="P:protein histidyl modification to diphthamide"/>
    <property type="evidence" value="ECO:0007669"/>
    <property type="project" value="UniProtKB-UniPathway"/>
</dbReference>
<keyword evidence="10" id="KW-0408">Iron</keyword>
<organism evidence="14 15">
    <name type="scientific">Sclerotinia borealis (strain F-4128)</name>
    <dbReference type="NCBI Taxonomy" id="1432307"/>
    <lineage>
        <taxon>Eukaryota</taxon>
        <taxon>Fungi</taxon>
        <taxon>Dikarya</taxon>
        <taxon>Ascomycota</taxon>
        <taxon>Pezizomycotina</taxon>
        <taxon>Leotiomycetes</taxon>
        <taxon>Helotiales</taxon>
        <taxon>Sclerotiniaceae</taxon>
        <taxon>Sclerotinia</taxon>
    </lineage>
</organism>
<dbReference type="SUPFAM" id="SSF144217">
    <property type="entry name" value="CSL zinc finger"/>
    <property type="match status" value="1"/>
</dbReference>